<dbReference type="EMBL" id="JAYEET010000013">
    <property type="protein sequence ID" value="MEA1605240.1"/>
    <property type="molecule type" value="Genomic_DNA"/>
</dbReference>
<feature type="chain" id="PRO_5046472655" evidence="3">
    <location>
        <begin position="30"/>
        <end position="267"/>
    </location>
</feature>
<evidence type="ECO:0000313" key="5">
    <source>
        <dbReference type="EMBL" id="MEA1605240.1"/>
    </source>
</evidence>
<dbReference type="InterPro" id="IPR001638">
    <property type="entry name" value="Solute-binding_3/MltF_N"/>
</dbReference>
<keyword evidence="2 3" id="KW-0732">Signal</keyword>
<proteinExistence type="inferred from homology"/>
<sequence>MSLLRRALNRPLRYLLPLVLLLSCLDVSAQPVVRVGTGDWAPYVDQQREDGGALTHLIREIFNAAGYQVEFVYHPWERNLLMLQQGSLDAVMPYSCSAQRQHISACSDPLVQGEFVLFQRSEQPLDWATVEDLKAMRIATTLGYSYGPQLDAALQAGELRVQQGGRESTGLRLLSLGRVDAFVQDRAVGYAMLRRMFSPAERAAISHHPRILNRESLHLLFRKHEAQADQLRALFNAGLRQLTEKGELQRLQQHLNSLGPAAGQRAL</sequence>
<dbReference type="Gene3D" id="3.40.190.10">
    <property type="entry name" value="Periplasmic binding protein-like II"/>
    <property type="match status" value="2"/>
</dbReference>
<feature type="domain" description="Solute-binding protein family 3/N-terminal" evidence="4">
    <location>
        <begin position="32"/>
        <end position="258"/>
    </location>
</feature>
<comment type="caution">
    <text evidence="5">The sequence shown here is derived from an EMBL/GenBank/DDBJ whole genome shotgun (WGS) entry which is preliminary data.</text>
</comment>
<evidence type="ECO:0000256" key="2">
    <source>
        <dbReference type="ARBA" id="ARBA00022729"/>
    </source>
</evidence>
<evidence type="ECO:0000256" key="3">
    <source>
        <dbReference type="SAM" id="SignalP"/>
    </source>
</evidence>
<dbReference type="SMART" id="SM00062">
    <property type="entry name" value="PBPb"/>
    <property type="match status" value="1"/>
</dbReference>
<dbReference type="PANTHER" id="PTHR35936:SF25">
    <property type="entry name" value="ABC TRANSPORTER SUBSTRATE-BINDING PROTEIN"/>
    <property type="match status" value="1"/>
</dbReference>
<accession>A0ABU5P6L9</accession>
<keyword evidence="6" id="KW-1185">Reference proteome</keyword>
<protein>
    <submittedName>
        <fullName evidence="5">Transporter substrate-binding domain-containing protein</fullName>
    </submittedName>
</protein>
<dbReference type="Proteomes" id="UP001292571">
    <property type="component" value="Unassembled WGS sequence"/>
</dbReference>
<name>A0ABU5P6L9_9PSED</name>
<dbReference type="PROSITE" id="PS51257">
    <property type="entry name" value="PROKAR_LIPOPROTEIN"/>
    <property type="match status" value="1"/>
</dbReference>
<evidence type="ECO:0000256" key="1">
    <source>
        <dbReference type="ARBA" id="ARBA00010333"/>
    </source>
</evidence>
<comment type="similarity">
    <text evidence="1">Belongs to the bacterial solute-binding protein 3 family.</text>
</comment>
<gene>
    <name evidence="5" type="ORF">SOP97_05320</name>
</gene>
<evidence type="ECO:0000259" key="4">
    <source>
        <dbReference type="SMART" id="SM00062"/>
    </source>
</evidence>
<feature type="signal peptide" evidence="3">
    <location>
        <begin position="1"/>
        <end position="29"/>
    </location>
</feature>
<dbReference type="PANTHER" id="PTHR35936">
    <property type="entry name" value="MEMBRANE-BOUND LYTIC MUREIN TRANSGLYCOSYLASE F"/>
    <property type="match status" value="1"/>
</dbReference>
<reference evidence="5 6" key="1">
    <citation type="submission" date="2023-12" db="EMBL/GenBank/DDBJ databases">
        <title>Pseudomonas sp. T5W1.</title>
        <authorList>
            <person name="Maltman C."/>
        </authorList>
    </citation>
    <scope>NUCLEOTIDE SEQUENCE [LARGE SCALE GENOMIC DNA]</scope>
    <source>
        <strain evidence="5 6">T5W1</strain>
    </source>
</reference>
<organism evidence="5 6">
    <name type="scientific">Pseudomonas spirodelae</name>
    <dbReference type="NCBI Taxonomy" id="3101751"/>
    <lineage>
        <taxon>Bacteria</taxon>
        <taxon>Pseudomonadati</taxon>
        <taxon>Pseudomonadota</taxon>
        <taxon>Gammaproteobacteria</taxon>
        <taxon>Pseudomonadales</taxon>
        <taxon>Pseudomonadaceae</taxon>
        <taxon>Pseudomonas</taxon>
    </lineage>
</organism>
<dbReference type="SUPFAM" id="SSF53850">
    <property type="entry name" value="Periplasmic binding protein-like II"/>
    <property type="match status" value="1"/>
</dbReference>
<dbReference type="Pfam" id="PF00497">
    <property type="entry name" value="SBP_bac_3"/>
    <property type="match status" value="1"/>
</dbReference>
<evidence type="ECO:0000313" key="6">
    <source>
        <dbReference type="Proteomes" id="UP001292571"/>
    </source>
</evidence>
<dbReference type="RefSeq" id="WP_322948485.1">
    <property type="nucleotide sequence ID" value="NZ_JAYEET010000013.1"/>
</dbReference>